<evidence type="ECO:0000256" key="1">
    <source>
        <dbReference type="SAM" id="MobiDB-lite"/>
    </source>
</evidence>
<sequence>MATYGTDASSELATSPTHQRTLSESSPTVISDRYDLGAGLPQGCQLRSFSSCSTLKQLQSVVKFIYGQLEQNNWQGNQWLLVRGMSQTVIDRLSNDPDCLSGIAFRFMWIGTTGLIKVVPSIPHDLTTSSVDHYIDRQCIRMGVADSDLVWGHTVTTPGTVTTHGKQPDDCFYPPNRQPLGGQFNGWPSLVIETGVSESLAKLQRDATWWFQNSSGDTRIVILVSINAPTRKIKFQKWQLAPPSIPRPVTRQAIHQLRQQPNQMPPLVRQQANSQLAFCIQEVFITPTSITGGPLVIPFRAMFNRQPTGAEGDIIINDQGFRTITRFV</sequence>
<dbReference type="EMBL" id="ML738689">
    <property type="protein sequence ID" value="KAE8158726.1"/>
    <property type="molecule type" value="Genomic_DNA"/>
</dbReference>
<name>A0A5N6UJQ2_ASPTM</name>
<accession>A0A5N6UJQ2</accession>
<reference evidence="2 3" key="1">
    <citation type="submission" date="2019-04" db="EMBL/GenBank/DDBJ databases">
        <title>Friends and foes A comparative genomics study of 23 Aspergillus species from section Flavi.</title>
        <authorList>
            <consortium name="DOE Joint Genome Institute"/>
            <person name="Kjaerbolling I."/>
            <person name="Vesth T."/>
            <person name="Frisvad J.C."/>
            <person name="Nybo J.L."/>
            <person name="Theobald S."/>
            <person name="Kildgaard S."/>
            <person name="Isbrandt T."/>
            <person name="Kuo A."/>
            <person name="Sato A."/>
            <person name="Lyhne E.K."/>
            <person name="Kogle M.E."/>
            <person name="Wiebenga A."/>
            <person name="Kun R.S."/>
            <person name="Lubbers R.J."/>
            <person name="Makela M.R."/>
            <person name="Barry K."/>
            <person name="Chovatia M."/>
            <person name="Clum A."/>
            <person name="Daum C."/>
            <person name="Haridas S."/>
            <person name="He G."/>
            <person name="LaButti K."/>
            <person name="Lipzen A."/>
            <person name="Mondo S."/>
            <person name="Riley R."/>
            <person name="Salamov A."/>
            <person name="Simmons B.A."/>
            <person name="Magnuson J.K."/>
            <person name="Henrissat B."/>
            <person name="Mortensen U.H."/>
            <person name="Larsen T.O."/>
            <person name="Devries R.P."/>
            <person name="Grigoriev I.V."/>
            <person name="Machida M."/>
            <person name="Baker S.E."/>
            <person name="Andersen M.R."/>
        </authorList>
    </citation>
    <scope>NUCLEOTIDE SEQUENCE [LARGE SCALE GENOMIC DNA]</scope>
    <source>
        <strain evidence="2 3">CBS 117626</strain>
    </source>
</reference>
<organism evidence="2 3">
    <name type="scientific">Aspergillus tamarii</name>
    <dbReference type="NCBI Taxonomy" id="41984"/>
    <lineage>
        <taxon>Eukaryota</taxon>
        <taxon>Fungi</taxon>
        <taxon>Dikarya</taxon>
        <taxon>Ascomycota</taxon>
        <taxon>Pezizomycotina</taxon>
        <taxon>Eurotiomycetes</taxon>
        <taxon>Eurotiomycetidae</taxon>
        <taxon>Eurotiales</taxon>
        <taxon>Aspergillaceae</taxon>
        <taxon>Aspergillus</taxon>
        <taxon>Aspergillus subgen. Circumdati</taxon>
    </lineage>
</organism>
<dbReference type="Proteomes" id="UP000326950">
    <property type="component" value="Unassembled WGS sequence"/>
</dbReference>
<feature type="region of interest" description="Disordered" evidence="1">
    <location>
        <begin position="1"/>
        <end position="26"/>
    </location>
</feature>
<dbReference type="AlphaFoldDB" id="A0A5N6UJQ2"/>
<protein>
    <submittedName>
        <fullName evidence="2">Uncharacterized protein</fullName>
    </submittedName>
</protein>
<proteinExistence type="predicted"/>
<keyword evidence="3" id="KW-1185">Reference proteome</keyword>
<evidence type="ECO:0000313" key="3">
    <source>
        <dbReference type="Proteomes" id="UP000326950"/>
    </source>
</evidence>
<evidence type="ECO:0000313" key="2">
    <source>
        <dbReference type="EMBL" id="KAE8158726.1"/>
    </source>
</evidence>
<dbReference type="OrthoDB" id="76567at2759"/>
<gene>
    <name evidence="2" type="ORF">BDV40DRAFT_307578</name>
</gene>